<accession>A0AAW1MBU5</accession>
<evidence type="ECO:0000313" key="1">
    <source>
        <dbReference type="EMBL" id="KAK9744253.1"/>
    </source>
</evidence>
<organism evidence="1 2">
    <name type="scientific">Popillia japonica</name>
    <name type="common">Japanese beetle</name>
    <dbReference type="NCBI Taxonomy" id="7064"/>
    <lineage>
        <taxon>Eukaryota</taxon>
        <taxon>Metazoa</taxon>
        <taxon>Ecdysozoa</taxon>
        <taxon>Arthropoda</taxon>
        <taxon>Hexapoda</taxon>
        <taxon>Insecta</taxon>
        <taxon>Pterygota</taxon>
        <taxon>Neoptera</taxon>
        <taxon>Endopterygota</taxon>
        <taxon>Coleoptera</taxon>
        <taxon>Polyphaga</taxon>
        <taxon>Scarabaeiformia</taxon>
        <taxon>Scarabaeidae</taxon>
        <taxon>Rutelinae</taxon>
        <taxon>Popillia</taxon>
    </lineage>
</organism>
<reference evidence="1 2" key="1">
    <citation type="journal article" date="2024" name="BMC Genomics">
        <title>De novo assembly and annotation of Popillia japonica's genome with initial clues to its potential as an invasive pest.</title>
        <authorList>
            <person name="Cucini C."/>
            <person name="Boschi S."/>
            <person name="Funari R."/>
            <person name="Cardaioli E."/>
            <person name="Iannotti N."/>
            <person name="Marturano G."/>
            <person name="Paoli F."/>
            <person name="Bruttini M."/>
            <person name="Carapelli A."/>
            <person name="Frati F."/>
            <person name="Nardi F."/>
        </authorList>
    </citation>
    <scope>NUCLEOTIDE SEQUENCE [LARGE SCALE GENOMIC DNA]</scope>
    <source>
        <strain evidence="1">DMR45628</strain>
    </source>
</reference>
<keyword evidence="2" id="KW-1185">Reference proteome</keyword>
<evidence type="ECO:0000313" key="2">
    <source>
        <dbReference type="Proteomes" id="UP001458880"/>
    </source>
</evidence>
<comment type="caution">
    <text evidence="1">The sequence shown here is derived from an EMBL/GenBank/DDBJ whole genome shotgun (WGS) entry which is preliminary data.</text>
</comment>
<proteinExistence type="predicted"/>
<name>A0AAW1MBU5_POPJA</name>
<dbReference type="Proteomes" id="UP001458880">
    <property type="component" value="Unassembled WGS sequence"/>
</dbReference>
<dbReference type="AlphaFoldDB" id="A0AAW1MBU5"/>
<sequence>MNYRIRCTVCGTADAFKPHFKIDTFIRCTVCGTADAFKPHFKIDTFISPCISEICIRRYTPGAPTSTCRPGYSEGGGSISEICIRRYTPDAPTSTCRPGYSEGGGKQI</sequence>
<gene>
    <name evidence="1" type="ORF">QE152_g7928</name>
</gene>
<dbReference type="EMBL" id="JASPKY010000060">
    <property type="protein sequence ID" value="KAK9744253.1"/>
    <property type="molecule type" value="Genomic_DNA"/>
</dbReference>
<protein>
    <submittedName>
        <fullName evidence="1">Uncharacterized protein</fullName>
    </submittedName>
</protein>